<proteinExistence type="predicted"/>
<organism evidence="3 4">
    <name type="scientific">Mycolicibacterium mucogenicum</name>
    <name type="common">Mycobacterium mucogenicum</name>
    <dbReference type="NCBI Taxonomy" id="56689"/>
    <lineage>
        <taxon>Bacteria</taxon>
        <taxon>Bacillati</taxon>
        <taxon>Actinomycetota</taxon>
        <taxon>Actinomycetes</taxon>
        <taxon>Mycobacteriales</taxon>
        <taxon>Mycobacteriaceae</taxon>
        <taxon>Mycolicibacterium</taxon>
    </lineage>
</organism>
<feature type="domain" description="CBM2" evidence="2">
    <location>
        <begin position="42"/>
        <end position="79"/>
    </location>
</feature>
<evidence type="ECO:0000256" key="1">
    <source>
        <dbReference type="SAM" id="SignalP"/>
    </source>
</evidence>
<name>A0A4V3AVV0_MYCMU</name>
<protein>
    <recommendedName>
        <fullName evidence="2">CBM2 domain-containing protein</fullName>
    </recommendedName>
</protein>
<keyword evidence="1" id="KW-0732">Signal</keyword>
<dbReference type="Proteomes" id="UP000294929">
    <property type="component" value="Unassembled WGS sequence"/>
</dbReference>
<evidence type="ECO:0000313" key="3">
    <source>
        <dbReference type="EMBL" id="TDK87203.1"/>
    </source>
</evidence>
<dbReference type="Gene3D" id="2.60.40.290">
    <property type="match status" value="1"/>
</dbReference>
<accession>A0A4V3AVV0</accession>
<dbReference type="InterPro" id="IPR012291">
    <property type="entry name" value="CBM2_carb-bd_dom_sf"/>
</dbReference>
<reference evidence="3 4" key="1">
    <citation type="submission" date="2019-01" db="EMBL/GenBank/DDBJ databases">
        <title>High-quality-draft genome sequences of five non-tuberculosis mycobacteriaceae isolated from a nosocomial environment.</title>
        <authorList>
            <person name="Tiago I."/>
            <person name="Alarico S."/>
            <person name="Pereira S.G."/>
            <person name="Coelho C."/>
            <person name="Maranha A."/>
            <person name="Empadinhas N."/>
        </authorList>
    </citation>
    <scope>NUCLEOTIDE SEQUENCE [LARGE SCALE GENOMIC DNA]</scope>
    <source>
        <strain evidence="3 4">24AIII</strain>
    </source>
</reference>
<dbReference type="SUPFAM" id="SSF49384">
    <property type="entry name" value="Carbohydrate-binding domain"/>
    <property type="match status" value="1"/>
</dbReference>
<dbReference type="GO" id="GO:0005975">
    <property type="term" value="P:carbohydrate metabolic process"/>
    <property type="evidence" value="ECO:0007669"/>
    <property type="project" value="InterPro"/>
</dbReference>
<feature type="non-terminal residue" evidence="3">
    <location>
        <position position="104"/>
    </location>
</feature>
<comment type="caution">
    <text evidence="3">The sequence shown here is derived from an EMBL/GenBank/DDBJ whole genome shotgun (WGS) entry which is preliminary data.</text>
</comment>
<gene>
    <name evidence="3" type="ORF">EUA03_18575</name>
</gene>
<evidence type="ECO:0000313" key="4">
    <source>
        <dbReference type="Proteomes" id="UP000294929"/>
    </source>
</evidence>
<dbReference type="InterPro" id="IPR001919">
    <property type="entry name" value="CBD2"/>
</dbReference>
<dbReference type="EMBL" id="SDLO01000015">
    <property type="protein sequence ID" value="TDK87203.1"/>
    <property type="molecule type" value="Genomic_DNA"/>
</dbReference>
<dbReference type="GO" id="GO:0004553">
    <property type="term" value="F:hydrolase activity, hydrolyzing O-glycosyl compounds"/>
    <property type="evidence" value="ECO:0007669"/>
    <property type="project" value="InterPro"/>
</dbReference>
<evidence type="ECO:0000259" key="2">
    <source>
        <dbReference type="Pfam" id="PF00553"/>
    </source>
</evidence>
<feature type="signal peptide" evidence="1">
    <location>
        <begin position="1"/>
        <end position="37"/>
    </location>
</feature>
<dbReference type="InterPro" id="IPR008965">
    <property type="entry name" value="CBM2/CBM3_carb-bd_dom_sf"/>
</dbReference>
<dbReference type="Pfam" id="PF00553">
    <property type="entry name" value="CBM_2"/>
    <property type="match status" value="1"/>
</dbReference>
<dbReference type="AlphaFoldDB" id="A0A4V3AVV0"/>
<feature type="chain" id="PRO_5020240258" description="CBM2 domain-containing protein" evidence="1">
    <location>
        <begin position="38"/>
        <end position="104"/>
    </location>
</feature>
<sequence>MTGPDSRVKHCRAALHVVVSALTVIVLGLAGSPVAHAAAAGARFVVQHTWQDGFIARFVVTNYSTVPMADWKIEFDMPRLSPLGWWEFGDGAEVGGDVQAVSVP</sequence>
<dbReference type="RefSeq" id="WP_205848884.1">
    <property type="nucleotide sequence ID" value="NZ_SDLO01000015.1"/>
</dbReference>
<dbReference type="GO" id="GO:0030247">
    <property type="term" value="F:polysaccharide binding"/>
    <property type="evidence" value="ECO:0007669"/>
    <property type="project" value="InterPro"/>
</dbReference>